<proteinExistence type="inferred from homology"/>
<keyword evidence="5" id="KW-1185">Reference proteome</keyword>
<dbReference type="InterPro" id="IPR002669">
    <property type="entry name" value="UreD"/>
</dbReference>
<keyword evidence="3" id="KW-0996">Nickel insertion</keyword>
<dbReference type="GO" id="GO:0016151">
    <property type="term" value="F:nickel cation binding"/>
    <property type="evidence" value="ECO:0007669"/>
    <property type="project" value="UniProtKB-UniRule"/>
</dbReference>
<organism evidence="4 5">
    <name type="scientific">Acidisoma cellulosilyticum</name>
    <dbReference type="NCBI Taxonomy" id="2802395"/>
    <lineage>
        <taxon>Bacteria</taxon>
        <taxon>Pseudomonadati</taxon>
        <taxon>Pseudomonadota</taxon>
        <taxon>Alphaproteobacteria</taxon>
        <taxon>Acetobacterales</taxon>
        <taxon>Acidocellaceae</taxon>
        <taxon>Acidisoma</taxon>
    </lineage>
</organism>
<evidence type="ECO:0000256" key="1">
    <source>
        <dbReference type="ARBA" id="ARBA00007177"/>
    </source>
</evidence>
<gene>
    <name evidence="3" type="primary">ureD</name>
    <name evidence="4" type="ORF">ACELLULO517_01495</name>
</gene>
<accession>A0A963YXR3</accession>
<comment type="subunit">
    <text evidence="3">UreD, UreF and UreG form a complex that acts as a GTP-hydrolysis-dependent molecular chaperone, activating the urease apoprotein by helping to assemble the nickel containing metallocenter of UreC. The UreE protein probably delivers the nickel.</text>
</comment>
<protein>
    <recommendedName>
        <fullName evidence="3">Urease accessory protein UreD</fullName>
    </recommendedName>
</protein>
<comment type="caution">
    <text evidence="4">The sequence shown here is derived from an EMBL/GenBank/DDBJ whole genome shotgun (WGS) entry which is preliminary data.</text>
</comment>
<evidence type="ECO:0000313" key="4">
    <source>
        <dbReference type="EMBL" id="MCB8878890.1"/>
    </source>
</evidence>
<comment type="function">
    <text evidence="3">Required for maturation of urease via the functional incorporation of the urease nickel metallocenter.</text>
</comment>
<reference evidence="4 5" key="1">
    <citation type="journal article" date="2021" name="Microorganisms">
        <title>Acidisoma silvae sp. nov. and Acidisomacellulosilytica sp. nov., Two Acidophilic Bacteria Isolated from Decaying Wood, Hydrolyzing Cellulose and Producing Poly-3-hydroxybutyrate.</title>
        <authorList>
            <person name="Mieszkin S."/>
            <person name="Pouder E."/>
            <person name="Uroz S."/>
            <person name="Simon-Colin C."/>
            <person name="Alain K."/>
        </authorList>
    </citation>
    <scope>NUCLEOTIDE SEQUENCE [LARGE SCALE GENOMIC DNA]</scope>
    <source>
        <strain evidence="4 5">HW T5.17</strain>
    </source>
</reference>
<dbReference type="RefSeq" id="WP_227305129.1">
    <property type="nucleotide sequence ID" value="NZ_JAESVA010000001.1"/>
</dbReference>
<comment type="similarity">
    <text evidence="1 3">Belongs to the UreD family.</text>
</comment>
<dbReference type="HAMAP" id="MF_01384">
    <property type="entry name" value="UreD"/>
    <property type="match status" value="1"/>
</dbReference>
<name>A0A963YXR3_9PROT</name>
<dbReference type="EMBL" id="JAESVA010000001">
    <property type="protein sequence ID" value="MCB8878890.1"/>
    <property type="molecule type" value="Genomic_DNA"/>
</dbReference>
<evidence type="ECO:0000256" key="2">
    <source>
        <dbReference type="ARBA" id="ARBA00023186"/>
    </source>
</evidence>
<dbReference type="GO" id="GO:0005737">
    <property type="term" value="C:cytoplasm"/>
    <property type="evidence" value="ECO:0007669"/>
    <property type="project" value="UniProtKB-SubCell"/>
</dbReference>
<dbReference type="Pfam" id="PF01774">
    <property type="entry name" value="UreD"/>
    <property type="match status" value="1"/>
</dbReference>
<dbReference type="PANTHER" id="PTHR33643:SF1">
    <property type="entry name" value="UREASE ACCESSORY PROTEIN D"/>
    <property type="match status" value="1"/>
</dbReference>
<dbReference type="Proteomes" id="UP000721844">
    <property type="component" value="Unassembled WGS sequence"/>
</dbReference>
<dbReference type="PANTHER" id="PTHR33643">
    <property type="entry name" value="UREASE ACCESSORY PROTEIN D"/>
    <property type="match status" value="1"/>
</dbReference>
<keyword evidence="2 3" id="KW-0143">Chaperone</keyword>
<dbReference type="AlphaFoldDB" id="A0A963YXR3"/>
<evidence type="ECO:0000256" key="3">
    <source>
        <dbReference type="HAMAP-Rule" id="MF_01384"/>
    </source>
</evidence>
<sequence>MDTPALSTAPALAPAPPQRAFGRLRVAFNRRGEETVLAVLRQEGCFKARQPRPEPGGIPETVLLNTSGGITGGDDLAARIEAEDGTHFVVTTQAAERYYKASPASPPATIRSDLRVEDGALLEWLPQETILFDRCRVDRTLSVDLAPGARFLGVESLIFGRQAMGETVDEISLRDRIIIRHGGKLILHDATRLEGEVATLMARASTFADARAMATIVAVRPDAGDFVEPLRAALGQGLLPDHSLEAGVSAWNGLVLARLLATDGATLRRAVMAALDILRAGAPLPRVWQL</sequence>
<keyword evidence="3" id="KW-0963">Cytoplasm</keyword>
<comment type="subcellular location">
    <subcellularLocation>
        <location evidence="3">Cytoplasm</location>
    </subcellularLocation>
</comment>
<evidence type="ECO:0000313" key="5">
    <source>
        <dbReference type="Proteomes" id="UP000721844"/>
    </source>
</evidence>